<name>A0A0R3PIF2_ANGCS</name>
<evidence type="ECO:0000259" key="2">
    <source>
        <dbReference type="PROSITE" id="PS00028"/>
    </source>
</evidence>
<evidence type="ECO:0000313" key="4">
    <source>
        <dbReference type="Proteomes" id="UP000267027"/>
    </source>
</evidence>
<dbReference type="EMBL" id="UYYA01002119">
    <property type="protein sequence ID" value="VDM55715.1"/>
    <property type="molecule type" value="Genomic_DNA"/>
</dbReference>
<feature type="region of interest" description="Disordered" evidence="1">
    <location>
        <begin position="1"/>
        <end position="26"/>
    </location>
</feature>
<dbReference type="OMA" id="NNTRINP"/>
<evidence type="ECO:0000313" key="3">
    <source>
        <dbReference type="EMBL" id="VDM55715.1"/>
    </source>
</evidence>
<gene>
    <name evidence="3" type="ORF">ACOC_LOCUS4130</name>
</gene>
<protein>
    <submittedName>
        <fullName evidence="5">C2H2-type domain-containing protein</fullName>
    </submittedName>
</protein>
<evidence type="ECO:0000256" key="1">
    <source>
        <dbReference type="SAM" id="MobiDB-lite"/>
    </source>
</evidence>
<proteinExistence type="predicted"/>
<dbReference type="WBParaSite" id="ACOC_0000412901-mRNA-1">
    <property type="protein sequence ID" value="ACOC_0000412901-mRNA-1"/>
    <property type="gene ID" value="ACOC_0000412901"/>
</dbReference>
<organism evidence="5">
    <name type="scientific">Angiostrongylus costaricensis</name>
    <name type="common">Nematode worm</name>
    <dbReference type="NCBI Taxonomy" id="334426"/>
    <lineage>
        <taxon>Eukaryota</taxon>
        <taxon>Metazoa</taxon>
        <taxon>Ecdysozoa</taxon>
        <taxon>Nematoda</taxon>
        <taxon>Chromadorea</taxon>
        <taxon>Rhabditida</taxon>
        <taxon>Rhabditina</taxon>
        <taxon>Rhabditomorpha</taxon>
        <taxon>Strongyloidea</taxon>
        <taxon>Metastrongylidae</taxon>
        <taxon>Angiostrongylus</taxon>
    </lineage>
</organism>
<feature type="domain" description="C2H2-type" evidence="2">
    <location>
        <begin position="38"/>
        <end position="61"/>
    </location>
</feature>
<accession>A0A0R3PIF2</accession>
<reference evidence="3 4" key="2">
    <citation type="submission" date="2018-11" db="EMBL/GenBank/DDBJ databases">
        <authorList>
            <consortium name="Pathogen Informatics"/>
        </authorList>
    </citation>
    <scope>NUCLEOTIDE SEQUENCE [LARGE SCALE GENOMIC DNA]</scope>
    <source>
        <strain evidence="3 4">Costa Rica</strain>
    </source>
</reference>
<dbReference type="AlphaFoldDB" id="A0A0R3PIF2"/>
<dbReference type="InterPro" id="IPR013087">
    <property type="entry name" value="Znf_C2H2_type"/>
</dbReference>
<dbReference type="PROSITE" id="PS00028">
    <property type="entry name" value="ZINC_FINGER_C2H2_1"/>
    <property type="match status" value="1"/>
</dbReference>
<reference evidence="5" key="1">
    <citation type="submission" date="2017-02" db="UniProtKB">
        <authorList>
            <consortium name="WormBaseParasite"/>
        </authorList>
    </citation>
    <scope>IDENTIFICATION</scope>
</reference>
<dbReference type="Proteomes" id="UP000267027">
    <property type="component" value="Unassembled WGS sequence"/>
</dbReference>
<evidence type="ECO:0000313" key="5">
    <source>
        <dbReference type="WBParaSite" id="ACOC_0000412901-mRNA-1"/>
    </source>
</evidence>
<sequence>EVAQPENGGEESDISSQVPTTARESEAVGSSEATTLFCGLEGCSQYFIDSEKLCRHLQMAHSLPTYVVTIDLTTKMEYLGFRNEYLSNEFFHKIDVDGNYTVYTCQRLLPGGKTTALRLVEATRGEVSSLYDQDYKCPMELQPRRGPFVRQGGFCPAFVMVKRDGERSVVLILQ</sequence>
<keyword evidence="4" id="KW-1185">Reference proteome</keyword>
<dbReference type="OrthoDB" id="10587022at2759"/>